<dbReference type="Gene3D" id="2.170.270.10">
    <property type="entry name" value="SET domain"/>
    <property type="match status" value="1"/>
</dbReference>
<evidence type="ECO:0000259" key="1">
    <source>
        <dbReference type="PROSITE" id="PS50280"/>
    </source>
</evidence>
<dbReference type="AlphaFoldDB" id="A0A177EC44"/>
<dbReference type="OrthoDB" id="20872at2759"/>
<gene>
    <name evidence="2" type="ORF">NEDG_01220</name>
</gene>
<dbReference type="EMBL" id="LTDL01000042">
    <property type="protein sequence ID" value="OAG29081.1"/>
    <property type="molecule type" value="Genomic_DNA"/>
</dbReference>
<accession>A0A177EC44</accession>
<dbReference type="SMART" id="SM00317">
    <property type="entry name" value="SET"/>
    <property type="match status" value="1"/>
</dbReference>
<dbReference type="InterPro" id="IPR046341">
    <property type="entry name" value="SET_dom_sf"/>
</dbReference>
<dbReference type="Pfam" id="PF00856">
    <property type="entry name" value="SET"/>
    <property type="match status" value="1"/>
</dbReference>
<reference evidence="2 3" key="1">
    <citation type="submission" date="2016-02" db="EMBL/GenBank/DDBJ databases">
        <title>Discovery of a natural microsporidian pathogen with a broad tissue tropism in Caenorhabditis elegans.</title>
        <authorList>
            <person name="Luallen R.J."/>
            <person name="Reinke A.W."/>
            <person name="Tong L."/>
            <person name="Botts M.R."/>
            <person name="Felix M.-A."/>
            <person name="Troemel E.R."/>
        </authorList>
    </citation>
    <scope>NUCLEOTIDE SEQUENCE [LARGE SCALE GENOMIC DNA]</scope>
    <source>
        <strain evidence="2 3">JUm2807</strain>
    </source>
</reference>
<evidence type="ECO:0000313" key="3">
    <source>
        <dbReference type="Proteomes" id="UP000185944"/>
    </source>
</evidence>
<dbReference type="RefSeq" id="XP_067543826.1">
    <property type="nucleotide sequence ID" value="XM_067688638.1"/>
</dbReference>
<dbReference type="SUPFAM" id="SSF82199">
    <property type="entry name" value="SET domain"/>
    <property type="match status" value="1"/>
</dbReference>
<dbReference type="InterPro" id="IPR001214">
    <property type="entry name" value="SET_dom"/>
</dbReference>
<organism evidence="2 3">
    <name type="scientific">Nematocida displodere</name>
    <dbReference type="NCBI Taxonomy" id="1805483"/>
    <lineage>
        <taxon>Eukaryota</taxon>
        <taxon>Fungi</taxon>
        <taxon>Fungi incertae sedis</taxon>
        <taxon>Microsporidia</taxon>
        <taxon>Nematocida</taxon>
    </lineage>
</organism>
<sequence length="301" mass="34165">MFLRVGLNVCSEETCLNNREIIVSSCKAVRMKIFSYCSRCTESGFDYVYTNDVLQERNGEYQKTSTRVNTLLEESLFIQRVGKKRAGAGGVPPIGVFTRKEYLPNDEIGFIGGVILKASVQKGALAKRATRSCRSFILREDDLIIDSRRIGNLSRFIRRSCRPNVGIAIASLDDEWKTLPPLKKGHDLSFSCQAKLYALSKIYPNSELFVDTRYSARENETWRSSNSLLSLSEYQDSCACVSKGRCLFCSTYTGESFRPRVSNNTTISAMFVKMHQYIERQTLPPLDYPIHMQTTCTFIHV</sequence>
<feature type="domain" description="SET" evidence="1">
    <location>
        <begin position="74"/>
        <end position="213"/>
    </location>
</feature>
<proteinExistence type="predicted"/>
<dbReference type="Proteomes" id="UP000185944">
    <property type="component" value="Unassembled WGS sequence"/>
</dbReference>
<name>A0A177EC44_9MICR</name>
<dbReference type="GeneID" id="93647570"/>
<dbReference type="VEuPathDB" id="MicrosporidiaDB:NEDG_01220"/>
<keyword evidence="3" id="KW-1185">Reference proteome</keyword>
<dbReference type="PROSITE" id="PS50280">
    <property type="entry name" value="SET"/>
    <property type="match status" value="1"/>
</dbReference>
<protein>
    <recommendedName>
        <fullName evidence="1">SET domain-containing protein</fullName>
    </recommendedName>
</protein>
<evidence type="ECO:0000313" key="2">
    <source>
        <dbReference type="EMBL" id="OAG29081.1"/>
    </source>
</evidence>
<comment type="caution">
    <text evidence="2">The sequence shown here is derived from an EMBL/GenBank/DDBJ whole genome shotgun (WGS) entry which is preliminary data.</text>
</comment>